<reference evidence="2" key="1">
    <citation type="journal article" date="2016" name="Nature">
        <title>Genome evolution in the allotetraploid frog Xenopus laevis.</title>
        <authorList>
            <person name="Session A.M."/>
            <person name="Uno Y."/>
            <person name="Kwon T."/>
            <person name="Chapman J.A."/>
            <person name="Toyoda A."/>
            <person name="Takahashi S."/>
            <person name="Fukui A."/>
            <person name="Hikosaka A."/>
            <person name="Suzuki A."/>
            <person name="Kondo M."/>
            <person name="van Heeringen S.J."/>
            <person name="Quigley I."/>
            <person name="Heinz S."/>
            <person name="Ogino H."/>
            <person name="Ochi H."/>
            <person name="Hellsten U."/>
            <person name="Lyons J.B."/>
            <person name="Simakov O."/>
            <person name="Putnam N."/>
            <person name="Stites J."/>
            <person name="Kuroki Y."/>
            <person name="Tanaka T."/>
            <person name="Michiue T."/>
            <person name="Watanabe M."/>
            <person name="Bogdanovic O."/>
            <person name="Lister R."/>
            <person name="Georgiou G."/>
            <person name="Paranjpe S.S."/>
            <person name="van Kruijsbergen I."/>
            <person name="Shu S."/>
            <person name="Carlson J."/>
            <person name="Kinoshita T."/>
            <person name="Ohta Y."/>
            <person name="Mawaribuchi S."/>
            <person name="Jenkins J."/>
            <person name="Grimwood J."/>
            <person name="Schmutz J."/>
            <person name="Mitros T."/>
            <person name="Mozaffari S.V."/>
            <person name="Suzuki Y."/>
            <person name="Haramoto Y."/>
            <person name="Yamamoto T.S."/>
            <person name="Takagi C."/>
            <person name="Heald R."/>
            <person name="Miller K."/>
            <person name="Haudenschild C."/>
            <person name="Kitzman J."/>
            <person name="Nakayama T."/>
            <person name="Izutsu Y."/>
            <person name="Robert J."/>
            <person name="Fortriede J."/>
            <person name="Burns K."/>
            <person name="Lotay V."/>
            <person name="Karimi K."/>
            <person name="Yasuoka Y."/>
            <person name="Dichmann D.S."/>
            <person name="Flajnik M.F."/>
            <person name="Houston D.W."/>
            <person name="Shendure J."/>
            <person name="DuPasquier L."/>
            <person name="Vize P.D."/>
            <person name="Zorn A.M."/>
            <person name="Ito M."/>
            <person name="Marcotte E.M."/>
            <person name="Wallingford J.B."/>
            <person name="Ito Y."/>
            <person name="Asashima M."/>
            <person name="Ueno N."/>
            <person name="Matsuda Y."/>
            <person name="Veenstra G.J."/>
            <person name="Fujiyama A."/>
            <person name="Harland R.M."/>
            <person name="Taira M."/>
            <person name="Rokhsar D.S."/>
        </authorList>
    </citation>
    <scope>NUCLEOTIDE SEQUENCE [LARGE SCALE GENOMIC DNA]</scope>
    <source>
        <strain evidence="2">J</strain>
    </source>
</reference>
<gene>
    <name evidence="1" type="ORF">XELAEV_18045516mg</name>
</gene>
<protein>
    <submittedName>
        <fullName evidence="1">Uncharacterized protein</fullName>
    </submittedName>
</protein>
<dbReference type="PROSITE" id="PS51257">
    <property type="entry name" value="PROKAR_LIPOPROTEIN"/>
    <property type="match status" value="1"/>
</dbReference>
<organism evidence="1 2">
    <name type="scientific">Xenopus laevis</name>
    <name type="common">African clawed frog</name>
    <dbReference type="NCBI Taxonomy" id="8355"/>
    <lineage>
        <taxon>Eukaryota</taxon>
        <taxon>Metazoa</taxon>
        <taxon>Chordata</taxon>
        <taxon>Craniata</taxon>
        <taxon>Vertebrata</taxon>
        <taxon>Euteleostomi</taxon>
        <taxon>Amphibia</taxon>
        <taxon>Batrachia</taxon>
        <taxon>Anura</taxon>
        <taxon>Pipoidea</taxon>
        <taxon>Pipidae</taxon>
        <taxon>Xenopodinae</taxon>
        <taxon>Xenopus</taxon>
        <taxon>Xenopus</taxon>
    </lineage>
</organism>
<dbReference type="Proteomes" id="UP000694892">
    <property type="component" value="Chromosome 9_10L"/>
</dbReference>
<proteinExistence type="predicted"/>
<sequence length="67" mass="7551">MKAPVYVHIMGSGGCWRYTEIYIIRVCTHDSQANVFQEGSWVVQIGAHGLPALIFPMRLYHGEGDQD</sequence>
<name>A0A974C0P9_XENLA</name>
<accession>A0A974C0P9</accession>
<evidence type="ECO:0000313" key="1">
    <source>
        <dbReference type="EMBL" id="OCT64417.1"/>
    </source>
</evidence>
<dbReference type="EMBL" id="CM004482">
    <property type="protein sequence ID" value="OCT64417.1"/>
    <property type="molecule type" value="Genomic_DNA"/>
</dbReference>
<dbReference type="AlphaFoldDB" id="A0A974C0P9"/>
<evidence type="ECO:0000313" key="2">
    <source>
        <dbReference type="Proteomes" id="UP000694892"/>
    </source>
</evidence>